<name>A0ABW9XYH2_9BACL</name>
<feature type="domain" description="VTT" evidence="3">
    <location>
        <begin position="31"/>
        <end position="156"/>
    </location>
</feature>
<keyword evidence="2" id="KW-0472">Membrane</keyword>
<dbReference type="Proteomes" id="UP000665561">
    <property type="component" value="Unassembled WGS sequence"/>
</dbReference>
<dbReference type="EMBL" id="JAAAMV010000031">
    <property type="protein sequence ID" value="NBD27767.1"/>
    <property type="molecule type" value="Genomic_DNA"/>
</dbReference>
<keyword evidence="2" id="KW-0812">Transmembrane</keyword>
<evidence type="ECO:0000313" key="4">
    <source>
        <dbReference type="EMBL" id="NBD27767.1"/>
    </source>
</evidence>
<dbReference type="InterPro" id="IPR032816">
    <property type="entry name" value="VTT_dom"/>
</dbReference>
<feature type="transmembrane region" description="Helical" evidence="2">
    <location>
        <begin position="12"/>
        <end position="32"/>
    </location>
</feature>
<evidence type="ECO:0000313" key="5">
    <source>
        <dbReference type="Proteomes" id="UP000665561"/>
    </source>
</evidence>
<dbReference type="RefSeq" id="WP_161746789.1">
    <property type="nucleotide sequence ID" value="NZ_JAAAMV010000031.1"/>
</dbReference>
<sequence length="206" mass="22785">MDYTSMLGLIQHLGYAALFFVLCLGLISIPVPNEVIVMTAGAVSASGTLLPVPAFLCTFLGVVSGLSFGYTMGRKYGRPLLNRLQKKERMGKALHFAEKLLSKYGKFALCASYFFPLVRHVMPYLAGMNQMNFKLFAVFSYGTGLAWTLIYFLLGRLMGNQVQEAGYAIYYYGMRALGLLAAAAAVVLLVRWIARARNDHKRTLGQ</sequence>
<dbReference type="Pfam" id="PF09335">
    <property type="entry name" value="VTT_dom"/>
    <property type="match status" value="1"/>
</dbReference>
<dbReference type="PANTHER" id="PTHR42709:SF9">
    <property type="entry name" value="ALKALINE PHOSPHATASE LIKE PROTEIN"/>
    <property type="match status" value="1"/>
</dbReference>
<comment type="caution">
    <text evidence="4">The sequence shown here is derived from an EMBL/GenBank/DDBJ whole genome shotgun (WGS) entry which is preliminary data.</text>
</comment>
<proteinExistence type="inferred from homology"/>
<keyword evidence="5" id="KW-1185">Reference proteome</keyword>
<evidence type="ECO:0000256" key="2">
    <source>
        <dbReference type="SAM" id="Phobius"/>
    </source>
</evidence>
<reference evidence="4 5" key="1">
    <citation type="submission" date="2020-01" db="EMBL/GenBank/DDBJ databases">
        <title>Paenibacillus soybeanensis sp. nov. isolated from the nodules of soybean (Glycine max(L.) Merr).</title>
        <authorList>
            <person name="Wang H."/>
        </authorList>
    </citation>
    <scope>NUCLEOTIDE SEQUENCE [LARGE SCALE GENOMIC DNA]</scope>
    <source>
        <strain evidence="4 5">T1</strain>
    </source>
</reference>
<keyword evidence="2" id="KW-1133">Transmembrane helix</keyword>
<dbReference type="InterPro" id="IPR051311">
    <property type="entry name" value="DedA_domain"/>
</dbReference>
<feature type="transmembrane region" description="Helical" evidence="2">
    <location>
        <begin position="52"/>
        <end position="73"/>
    </location>
</feature>
<organism evidence="4 5">
    <name type="scientific">Paenibacillus glycinis</name>
    <dbReference type="NCBI Taxonomy" id="2697035"/>
    <lineage>
        <taxon>Bacteria</taxon>
        <taxon>Bacillati</taxon>
        <taxon>Bacillota</taxon>
        <taxon>Bacilli</taxon>
        <taxon>Bacillales</taxon>
        <taxon>Paenibacillaceae</taxon>
        <taxon>Paenibacillus</taxon>
    </lineage>
</organism>
<comment type="similarity">
    <text evidence="1">Belongs to the DedA family.</text>
</comment>
<gene>
    <name evidence="4" type="ORF">GT019_28175</name>
</gene>
<evidence type="ECO:0000256" key="1">
    <source>
        <dbReference type="ARBA" id="ARBA00010792"/>
    </source>
</evidence>
<feature type="transmembrane region" description="Helical" evidence="2">
    <location>
        <begin position="174"/>
        <end position="194"/>
    </location>
</feature>
<feature type="transmembrane region" description="Helical" evidence="2">
    <location>
        <begin position="135"/>
        <end position="154"/>
    </location>
</feature>
<evidence type="ECO:0000259" key="3">
    <source>
        <dbReference type="Pfam" id="PF09335"/>
    </source>
</evidence>
<protein>
    <submittedName>
        <fullName evidence="4">DedA family protein</fullName>
    </submittedName>
</protein>
<accession>A0ABW9XYH2</accession>
<dbReference type="PANTHER" id="PTHR42709">
    <property type="entry name" value="ALKALINE PHOSPHATASE LIKE PROTEIN"/>
    <property type="match status" value="1"/>
</dbReference>